<dbReference type="PANTHER" id="PTHR30348">
    <property type="entry name" value="UNCHARACTERIZED PROTEIN YECE"/>
    <property type="match status" value="1"/>
</dbReference>
<feature type="compositionally biased region" description="Gly residues" evidence="1">
    <location>
        <begin position="321"/>
        <end position="333"/>
    </location>
</feature>
<evidence type="ECO:0000256" key="1">
    <source>
        <dbReference type="SAM" id="MobiDB-lite"/>
    </source>
</evidence>
<dbReference type="EMBL" id="BAAASL010000029">
    <property type="protein sequence ID" value="GAA2725226.1"/>
    <property type="molecule type" value="Genomic_DNA"/>
</dbReference>
<dbReference type="PANTHER" id="PTHR30348:SF13">
    <property type="entry name" value="UPF0759 PROTEIN YUNF"/>
    <property type="match status" value="1"/>
</dbReference>
<evidence type="ECO:0000313" key="2">
    <source>
        <dbReference type="EMBL" id="GAA2725226.1"/>
    </source>
</evidence>
<evidence type="ECO:0000313" key="3">
    <source>
        <dbReference type="Proteomes" id="UP001500886"/>
    </source>
</evidence>
<dbReference type="Pfam" id="PF01904">
    <property type="entry name" value="DUF72"/>
    <property type="match status" value="1"/>
</dbReference>
<keyword evidence="3" id="KW-1185">Reference proteome</keyword>
<gene>
    <name evidence="2" type="ORF">GCM10010315_56830</name>
</gene>
<accession>A0ABN3U5W8</accession>
<dbReference type="InterPro" id="IPR036520">
    <property type="entry name" value="UPF0759_sf"/>
</dbReference>
<dbReference type="RefSeq" id="WP_344439475.1">
    <property type="nucleotide sequence ID" value="NZ_BAAASL010000029.1"/>
</dbReference>
<comment type="caution">
    <text evidence="2">The sequence shown here is derived from an EMBL/GenBank/DDBJ whole genome shotgun (WGS) entry which is preliminary data.</text>
</comment>
<proteinExistence type="predicted"/>
<dbReference type="Gene3D" id="3.20.20.410">
    <property type="entry name" value="Protein of unknown function UPF0759"/>
    <property type="match status" value="1"/>
</dbReference>
<feature type="region of interest" description="Disordered" evidence="1">
    <location>
        <begin position="301"/>
        <end position="333"/>
    </location>
</feature>
<name>A0ABN3U5W8_9ACTN</name>
<sequence length="333" mass="35751">MSTIDRSGILVGTCSWTDQALVASGWYPPGARSPEGRLRHYAARFPVVEADTTYYGLPAPHIGHQWAQRTPAGFTFDVKAFAPLTGHPVRAAMLPADLRPPGPAERRLTSAQLPRELIGELWRRFTEGIRPLREAGRLGAVLVQFPPWLAPGPRSRARVAACRAYAGDLPLAVEFRHPGWFGHTELPGTLGLARECGMALVAVDTSPRVPGAVPPVAEVTCPDLAVVRFHGRSAAWGRGSKEDRFRHDYTSAELAPWAARVRRLARGAARVHVLFNNCCGQAAVTAAETMRTLLATAAAPSLPGRSGAAPLRQQGVERGGEGVQRGAGGRVRP</sequence>
<organism evidence="2 3">
    <name type="scientific">Streptomyces luteosporeus</name>
    <dbReference type="NCBI Taxonomy" id="173856"/>
    <lineage>
        <taxon>Bacteria</taxon>
        <taxon>Bacillati</taxon>
        <taxon>Actinomycetota</taxon>
        <taxon>Actinomycetes</taxon>
        <taxon>Kitasatosporales</taxon>
        <taxon>Streptomycetaceae</taxon>
        <taxon>Streptomyces</taxon>
    </lineage>
</organism>
<reference evidence="2 3" key="1">
    <citation type="journal article" date="2019" name="Int. J. Syst. Evol. Microbiol.">
        <title>The Global Catalogue of Microorganisms (GCM) 10K type strain sequencing project: providing services to taxonomists for standard genome sequencing and annotation.</title>
        <authorList>
            <consortium name="The Broad Institute Genomics Platform"/>
            <consortium name="The Broad Institute Genome Sequencing Center for Infectious Disease"/>
            <person name="Wu L."/>
            <person name="Ma J."/>
        </authorList>
    </citation>
    <scope>NUCLEOTIDE SEQUENCE [LARGE SCALE GENOMIC DNA]</scope>
    <source>
        <strain evidence="2 3">JCM 4542</strain>
    </source>
</reference>
<dbReference type="InterPro" id="IPR002763">
    <property type="entry name" value="DUF72"/>
</dbReference>
<dbReference type="SUPFAM" id="SSF117396">
    <property type="entry name" value="TM1631-like"/>
    <property type="match status" value="1"/>
</dbReference>
<dbReference type="Proteomes" id="UP001500886">
    <property type="component" value="Unassembled WGS sequence"/>
</dbReference>
<protein>
    <submittedName>
        <fullName evidence="2">DUF72 domain-containing protein</fullName>
    </submittedName>
</protein>